<dbReference type="Proteomes" id="UP000009131">
    <property type="component" value="Unassembled WGS sequence"/>
</dbReference>
<comment type="subcellular location">
    <subcellularLocation>
        <location evidence="1">Nucleus</location>
    </subcellularLocation>
</comment>
<dbReference type="GO" id="GO:0005634">
    <property type="term" value="C:nucleus"/>
    <property type="evidence" value="ECO:0007669"/>
    <property type="project" value="UniProtKB-SubCell"/>
</dbReference>
<evidence type="ECO:0000256" key="3">
    <source>
        <dbReference type="ARBA" id="ARBA00023163"/>
    </source>
</evidence>
<keyword evidence="2" id="KW-0805">Transcription regulation</keyword>
<evidence type="ECO:0000256" key="4">
    <source>
        <dbReference type="ARBA" id="ARBA00023242"/>
    </source>
</evidence>
<proteinExistence type="predicted"/>
<protein>
    <submittedName>
        <fullName evidence="6">Uncharacterized protein</fullName>
    </submittedName>
</protein>
<dbReference type="eggNOG" id="ENOG502RX84">
    <property type="taxonomic scope" value="Eukaryota"/>
</dbReference>
<keyword evidence="7" id="KW-1185">Reference proteome</keyword>
<dbReference type="GO" id="GO:0000124">
    <property type="term" value="C:SAGA complex"/>
    <property type="evidence" value="ECO:0007669"/>
    <property type="project" value="TreeGrafter"/>
</dbReference>
<dbReference type="OMA" id="MLVEEYP"/>
<dbReference type="OrthoDB" id="10264870at2759"/>
<dbReference type="PANTHER" id="PTHR21277">
    <property type="entry name" value="TRANSCRIPTIONAL ADAPTER 1"/>
    <property type="match status" value="1"/>
</dbReference>
<name>G7E578_MIXOS</name>
<evidence type="ECO:0000313" key="7">
    <source>
        <dbReference type="Proteomes" id="UP000009131"/>
    </source>
</evidence>
<evidence type="ECO:0000256" key="5">
    <source>
        <dbReference type="SAM" id="MobiDB-lite"/>
    </source>
</evidence>
<evidence type="ECO:0000313" key="6">
    <source>
        <dbReference type="EMBL" id="GAA97988.1"/>
    </source>
</evidence>
<comment type="caution">
    <text evidence="6">The sequence shown here is derived from an EMBL/GenBank/DDBJ whole genome shotgun (WGS) entry which is preliminary data.</text>
</comment>
<dbReference type="PANTHER" id="PTHR21277:SF5">
    <property type="entry name" value="TRANSCRIPTIONAL ADAPTER 1"/>
    <property type="match status" value="1"/>
</dbReference>
<dbReference type="InParanoid" id="G7E578"/>
<feature type="region of interest" description="Disordered" evidence="5">
    <location>
        <begin position="145"/>
        <end position="167"/>
    </location>
</feature>
<gene>
    <name evidence="6" type="primary">Mo04668</name>
    <name evidence="6" type="ORF">E5Q_04668</name>
</gene>
<dbReference type="AlphaFoldDB" id="G7E578"/>
<sequence length="352" mass="38085">MATGLFPPSVDQKRADTLGIKDRLASLLPPDQGLVYWTSLVDFLTGKLSRDEFEEATQSALRRGGPEAAELHTALILSVLFNTSRSSATPSSRHSGWSKRRRLEGDDLLERDSQRARLRNQVMSLGKRERARLKQLNTIDLAQSANAASKAKVNGTLPAASPTSPTRLGADGQALLAKPRVEIVKPGSAKAKEGPVFPNAEVSTQDYNRWQQAPLCLESKRLPDHESLTDRMSLIACDSGLSAGVDKPAVSLMLLAVERHIRTLLTSALDVVRPSRHQEAAVLLPDEVPKTAAELVRGLSPEPATSHSLALRDLATLFEISPSTTVQSHMGAIERPLALLDTTAMPADHVSK</sequence>
<dbReference type="HOGENOM" id="CLU_787743_0_0_1"/>
<dbReference type="RefSeq" id="XP_014571248.1">
    <property type="nucleotide sequence ID" value="XM_014715762.1"/>
</dbReference>
<dbReference type="FunCoup" id="G7E578">
    <property type="interactions" value="26"/>
</dbReference>
<evidence type="ECO:0000256" key="2">
    <source>
        <dbReference type="ARBA" id="ARBA00023015"/>
    </source>
</evidence>
<accession>G7E578</accession>
<keyword evidence="3" id="KW-0804">Transcription</keyword>
<reference evidence="6 7" key="2">
    <citation type="journal article" date="2012" name="Open Biol.">
        <title>Characteristics of nucleosomes and linker DNA regions on the genome of the basidiomycete Mixia osmundae revealed by mono- and dinucleosome mapping.</title>
        <authorList>
            <person name="Nishida H."/>
            <person name="Kondo S."/>
            <person name="Matsumoto T."/>
            <person name="Suzuki Y."/>
            <person name="Yoshikawa H."/>
            <person name="Taylor T.D."/>
            <person name="Sugiyama J."/>
        </authorList>
    </citation>
    <scope>NUCLEOTIDE SEQUENCE [LARGE SCALE GENOMIC DNA]</scope>
    <source>
        <strain evidence="7">CBS 9802 / IAM 14324 / JCM 22182 / KY 12970</strain>
    </source>
</reference>
<evidence type="ECO:0000256" key="1">
    <source>
        <dbReference type="ARBA" id="ARBA00004123"/>
    </source>
</evidence>
<dbReference type="GO" id="GO:0003713">
    <property type="term" value="F:transcription coactivator activity"/>
    <property type="evidence" value="ECO:0007669"/>
    <property type="project" value="TreeGrafter"/>
</dbReference>
<dbReference type="Pfam" id="PF12767">
    <property type="entry name" value="SAGA-Tad1"/>
    <property type="match status" value="1"/>
</dbReference>
<keyword evidence="4" id="KW-0539">Nucleus</keyword>
<dbReference type="STRING" id="764103.G7E578"/>
<dbReference type="InterPro" id="IPR024738">
    <property type="entry name" value="Hfi1/Tada1"/>
</dbReference>
<reference evidence="6 7" key="1">
    <citation type="journal article" date="2011" name="J. Gen. Appl. Microbiol.">
        <title>Draft genome sequencing of the enigmatic basidiomycete Mixia osmundae.</title>
        <authorList>
            <person name="Nishida H."/>
            <person name="Nagatsuka Y."/>
            <person name="Sugiyama J."/>
        </authorList>
    </citation>
    <scope>NUCLEOTIDE SEQUENCE [LARGE SCALE GENOMIC DNA]</scope>
    <source>
        <strain evidence="7">CBS 9802 / IAM 14324 / JCM 22182 / KY 12970</strain>
    </source>
</reference>
<organism evidence="6 7">
    <name type="scientific">Mixia osmundae (strain CBS 9802 / IAM 14324 / JCM 22182 / KY 12970)</name>
    <dbReference type="NCBI Taxonomy" id="764103"/>
    <lineage>
        <taxon>Eukaryota</taxon>
        <taxon>Fungi</taxon>
        <taxon>Dikarya</taxon>
        <taxon>Basidiomycota</taxon>
        <taxon>Pucciniomycotina</taxon>
        <taxon>Mixiomycetes</taxon>
        <taxon>Mixiales</taxon>
        <taxon>Mixiaceae</taxon>
        <taxon>Mixia</taxon>
    </lineage>
</organism>
<dbReference type="EMBL" id="BABT02000148">
    <property type="protein sequence ID" value="GAA97988.1"/>
    <property type="molecule type" value="Genomic_DNA"/>
</dbReference>
<dbReference type="GO" id="GO:0006357">
    <property type="term" value="P:regulation of transcription by RNA polymerase II"/>
    <property type="evidence" value="ECO:0007669"/>
    <property type="project" value="TreeGrafter"/>
</dbReference>
<dbReference type="CDD" id="cd22933">
    <property type="entry name" value="HFD_HFI1"/>
    <property type="match status" value="1"/>
</dbReference>